<evidence type="ECO:0000313" key="4">
    <source>
        <dbReference type="EMBL" id="AEE44891.1"/>
    </source>
</evidence>
<evidence type="ECO:0000259" key="2">
    <source>
        <dbReference type="PROSITE" id="PS50835"/>
    </source>
</evidence>
<dbReference type="PROSITE" id="PS50966">
    <property type="entry name" value="ZF_SWIM"/>
    <property type="match status" value="1"/>
</dbReference>
<evidence type="ECO:0000313" key="5">
    <source>
        <dbReference type="Proteomes" id="UP000008460"/>
    </source>
</evidence>
<accession>F4GZH0</accession>
<keyword evidence="1" id="KW-0863">Zinc-finger</keyword>
<dbReference type="STRING" id="590998.Celf_0751"/>
<dbReference type="KEGG" id="cfi:Celf_0751"/>
<dbReference type="InterPro" id="IPR007110">
    <property type="entry name" value="Ig-like_dom"/>
</dbReference>
<proteinExistence type="predicted"/>
<dbReference type="AlphaFoldDB" id="F4GZH0"/>
<reference evidence="4 5" key="1">
    <citation type="submission" date="2011-04" db="EMBL/GenBank/DDBJ databases">
        <title>Complete sequence of Cellulomonas fimi ATCC 484.</title>
        <authorList>
            <consortium name="US DOE Joint Genome Institute"/>
            <person name="Lucas S."/>
            <person name="Han J."/>
            <person name="Lapidus A."/>
            <person name="Cheng J.-F."/>
            <person name="Goodwin L."/>
            <person name="Pitluck S."/>
            <person name="Peters L."/>
            <person name="Chertkov O."/>
            <person name="Detter J.C."/>
            <person name="Han C."/>
            <person name="Tapia R."/>
            <person name="Land M."/>
            <person name="Hauser L."/>
            <person name="Kyrpides N."/>
            <person name="Ivanova N."/>
            <person name="Ovchinnikova G."/>
            <person name="Pagani I."/>
            <person name="Mead D."/>
            <person name="Brumm P."/>
            <person name="Woyke T."/>
        </authorList>
    </citation>
    <scope>NUCLEOTIDE SEQUENCE [LARGE SCALE GENOMIC DNA]</scope>
    <source>
        <strain evidence="5">ATCC 484 / DSM 20113 / JCM 1341 / NBRC 15513 / NCIMB 8980 / NCTC 7547</strain>
    </source>
</reference>
<evidence type="ECO:0000259" key="3">
    <source>
        <dbReference type="PROSITE" id="PS50966"/>
    </source>
</evidence>
<dbReference type="RefSeq" id="WP_013769920.1">
    <property type="nucleotide sequence ID" value="NC_015514.1"/>
</dbReference>
<dbReference type="Pfam" id="PF04434">
    <property type="entry name" value="SWIM"/>
    <property type="match status" value="1"/>
</dbReference>
<feature type="domain" description="SWIM-type" evidence="3">
    <location>
        <begin position="56"/>
        <end position="89"/>
    </location>
</feature>
<dbReference type="GO" id="GO:0008270">
    <property type="term" value="F:zinc ion binding"/>
    <property type="evidence" value="ECO:0007669"/>
    <property type="project" value="UniProtKB-KW"/>
</dbReference>
<feature type="domain" description="Ig-like" evidence="2">
    <location>
        <begin position="394"/>
        <end position="438"/>
    </location>
</feature>
<dbReference type="Proteomes" id="UP000008460">
    <property type="component" value="Chromosome"/>
</dbReference>
<keyword evidence="1" id="KW-0862">Zinc</keyword>
<sequence length="438" mass="45728">MQPRWTTEQVLALAPDPASATAGRRLATPGPWSELGAGAGTSAVWGLCAGSGKTPYRACVDLSGPAFSCSCPSRKFPCKHALALLLLWADGTVPDATEVAPHAVAWLDGRRDRAAKAAAKKDEAATPDPVAAARRAERRAGNVGAGLEELRTWLRDQVRTGLAGTDRAGYGHVDRVAARMVDAQAPGLATAVRAVPSLAASGPDWPVRVLDHLALTHLLTTAHARLGELPDELADVVRSRVGYPTRTEDVLATAPVRDRWDVWAMHDSVDGRLAVRRTLLRGASTGRTVALVSFAAGSQPLDVTVPPGVSIDADVHLYPGAPTRGVLGERHGEPGPPSTDAGVSVLDATAAWARALAADPWTTQVPVVLAGVVPVPADSSDRGWVLRDETHALPAVASPHLWRVLAVSGGRPVSVAGEHTSDGVLVCAVRGEDGLVTW</sequence>
<dbReference type="HOGENOM" id="CLU_051328_0_0_11"/>
<dbReference type="PROSITE" id="PS50835">
    <property type="entry name" value="IG_LIKE"/>
    <property type="match status" value="1"/>
</dbReference>
<protein>
    <submittedName>
        <fullName evidence="4">Zinc finger SWIM domain protein</fullName>
    </submittedName>
</protein>
<evidence type="ECO:0000256" key="1">
    <source>
        <dbReference type="PROSITE-ProRule" id="PRU00325"/>
    </source>
</evidence>
<dbReference type="eggNOG" id="COG4715">
    <property type="taxonomic scope" value="Bacteria"/>
</dbReference>
<keyword evidence="5" id="KW-1185">Reference proteome</keyword>
<dbReference type="EMBL" id="CP002666">
    <property type="protein sequence ID" value="AEE44891.1"/>
    <property type="molecule type" value="Genomic_DNA"/>
</dbReference>
<organism evidence="4 5">
    <name type="scientific">Cellulomonas fimi (strain ATCC 484 / DSM 20113 / JCM 1341 / CCUG 24087 / LMG 16345 / NBRC 15513 / NCIMB 8980 / NCTC 7547 / NRS-133)</name>
    <dbReference type="NCBI Taxonomy" id="590998"/>
    <lineage>
        <taxon>Bacteria</taxon>
        <taxon>Bacillati</taxon>
        <taxon>Actinomycetota</taxon>
        <taxon>Actinomycetes</taxon>
        <taxon>Micrococcales</taxon>
        <taxon>Cellulomonadaceae</taxon>
        <taxon>Cellulomonas</taxon>
    </lineage>
</organism>
<name>F4GZH0_CELFA</name>
<keyword evidence="1" id="KW-0479">Metal-binding</keyword>
<gene>
    <name evidence="4" type="ordered locus">Celf_0751</name>
</gene>
<dbReference type="InterPro" id="IPR007527">
    <property type="entry name" value="Znf_SWIM"/>
</dbReference>